<dbReference type="FunFam" id="3.30.200.20:FF:000133">
    <property type="entry name" value="LOV domain-containing protein"/>
    <property type="match status" value="1"/>
</dbReference>
<dbReference type="FunFam" id="3.30.450.20:FF:000002">
    <property type="entry name" value="LOV domain-containing protein"/>
    <property type="match status" value="1"/>
</dbReference>
<evidence type="ECO:0000259" key="17">
    <source>
        <dbReference type="PROSITE" id="PS50011"/>
    </source>
</evidence>
<dbReference type="PROSITE" id="PS50112">
    <property type="entry name" value="PAS"/>
    <property type="match status" value="2"/>
</dbReference>
<evidence type="ECO:0000313" key="20">
    <source>
        <dbReference type="EMBL" id="AML76417.1"/>
    </source>
</evidence>
<keyword evidence="10 15" id="KW-0067">ATP-binding</keyword>
<evidence type="ECO:0000256" key="15">
    <source>
        <dbReference type="PROSITE-ProRule" id="PRU10141"/>
    </source>
</evidence>
<keyword evidence="11" id="KW-0157">Chromophore</keyword>
<dbReference type="Pfam" id="PF00069">
    <property type="entry name" value="Pkinase"/>
    <property type="match status" value="1"/>
</dbReference>
<evidence type="ECO:0000256" key="14">
    <source>
        <dbReference type="ARBA" id="ARBA00048679"/>
    </source>
</evidence>
<dbReference type="PROSITE" id="PS00108">
    <property type="entry name" value="PROTEIN_KINASE_ST"/>
    <property type="match status" value="1"/>
</dbReference>
<feature type="domain" description="PAS" evidence="18">
    <location>
        <begin position="422"/>
        <end position="495"/>
    </location>
</feature>
<feature type="compositionally biased region" description="Polar residues" evidence="16">
    <location>
        <begin position="128"/>
        <end position="138"/>
    </location>
</feature>
<dbReference type="InterPro" id="IPR035965">
    <property type="entry name" value="PAS-like_dom_sf"/>
</dbReference>
<dbReference type="InterPro" id="IPR000719">
    <property type="entry name" value="Prot_kinase_dom"/>
</dbReference>
<feature type="domain" description="PAC" evidence="19">
    <location>
        <begin position="496"/>
        <end position="550"/>
    </location>
</feature>
<comment type="catalytic activity">
    <reaction evidence="13">
        <text>L-threonyl-[protein] + ATP = O-phospho-L-threonyl-[protein] + ADP + H(+)</text>
        <dbReference type="Rhea" id="RHEA:46608"/>
        <dbReference type="Rhea" id="RHEA-COMP:11060"/>
        <dbReference type="Rhea" id="RHEA-COMP:11605"/>
        <dbReference type="ChEBI" id="CHEBI:15378"/>
        <dbReference type="ChEBI" id="CHEBI:30013"/>
        <dbReference type="ChEBI" id="CHEBI:30616"/>
        <dbReference type="ChEBI" id="CHEBI:61977"/>
        <dbReference type="ChEBI" id="CHEBI:456216"/>
        <dbReference type="EC" id="2.7.11.1"/>
    </reaction>
</comment>
<keyword evidence="6" id="KW-0288">FMN</keyword>
<feature type="binding site" evidence="15">
    <location>
        <position position="652"/>
    </location>
    <ligand>
        <name>ATP</name>
        <dbReference type="ChEBI" id="CHEBI:30616"/>
    </ligand>
</feature>
<keyword evidence="4" id="KW-0716">Sensory transduction</keyword>
<proteinExistence type="evidence at transcript level"/>
<dbReference type="InterPro" id="IPR017441">
    <property type="entry name" value="Protein_kinase_ATP_BS"/>
</dbReference>
<keyword evidence="8 15" id="KW-0547">Nucleotide-binding</keyword>
<organism evidence="20">
    <name type="scientific">Ruellia brittoniana</name>
    <dbReference type="NCBI Taxonomy" id="440931"/>
    <lineage>
        <taxon>Eukaryota</taxon>
        <taxon>Viridiplantae</taxon>
        <taxon>Streptophyta</taxon>
        <taxon>Embryophyta</taxon>
        <taxon>Tracheophyta</taxon>
        <taxon>Spermatophyta</taxon>
        <taxon>Magnoliopsida</taxon>
        <taxon>eudicotyledons</taxon>
        <taxon>Gunneridae</taxon>
        <taxon>Pentapetalae</taxon>
        <taxon>asterids</taxon>
        <taxon>lamiids</taxon>
        <taxon>Lamiales</taxon>
        <taxon>Acanthaceae</taxon>
        <taxon>Acanthoideae</taxon>
        <taxon>Ruellieae</taxon>
        <taxon>Ruelliinae</taxon>
        <taxon>Ruellia</taxon>
        <taxon>New World Ruellia</taxon>
        <taxon>Ruellia sect. Ruellia</taxon>
    </lineage>
</organism>
<dbReference type="SUPFAM" id="SSF55785">
    <property type="entry name" value="PYP-like sensor domain (PAS domain)"/>
    <property type="match status" value="2"/>
</dbReference>
<dbReference type="CDD" id="cd00130">
    <property type="entry name" value="PAS"/>
    <property type="match status" value="2"/>
</dbReference>
<dbReference type="FunFam" id="3.30.450.20:FF:000036">
    <property type="entry name" value="Putative LOV domain-containing protein"/>
    <property type="match status" value="1"/>
</dbReference>
<keyword evidence="12" id="KW-0675">Receptor</keyword>
<evidence type="ECO:0000256" key="4">
    <source>
        <dbReference type="ARBA" id="ARBA00022606"/>
    </source>
</evidence>
<protein>
    <recommendedName>
        <fullName evidence="1">non-specific serine/threonine protein kinase</fullName>
        <ecNumber evidence="1">2.7.11.1</ecNumber>
    </recommendedName>
</protein>
<evidence type="ECO:0000259" key="19">
    <source>
        <dbReference type="PROSITE" id="PS50113"/>
    </source>
</evidence>
<evidence type="ECO:0000256" key="16">
    <source>
        <dbReference type="SAM" id="MobiDB-lite"/>
    </source>
</evidence>
<dbReference type="InterPro" id="IPR011009">
    <property type="entry name" value="Kinase-like_dom_sf"/>
</dbReference>
<feature type="region of interest" description="Disordered" evidence="16">
    <location>
        <begin position="333"/>
        <end position="374"/>
    </location>
</feature>
<dbReference type="SMART" id="SM00220">
    <property type="entry name" value="S_TKc"/>
    <property type="match status" value="1"/>
</dbReference>
<evidence type="ECO:0000256" key="8">
    <source>
        <dbReference type="ARBA" id="ARBA00022741"/>
    </source>
</evidence>
<keyword evidence="9" id="KW-0418">Kinase</keyword>
<feature type="compositionally biased region" description="Polar residues" evidence="16">
    <location>
        <begin position="355"/>
        <end position="367"/>
    </location>
</feature>
<evidence type="ECO:0000256" key="13">
    <source>
        <dbReference type="ARBA" id="ARBA00047899"/>
    </source>
</evidence>
<dbReference type="PANTHER" id="PTHR47429:SF2">
    <property type="entry name" value="PROTEIN TWIN LOV 1"/>
    <property type="match status" value="1"/>
</dbReference>
<dbReference type="InterPro" id="IPR000014">
    <property type="entry name" value="PAS"/>
</dbReference>
<evidence type="ECO:0000256" key="2">
    <source>
        <dbReference type="ARBA" id="ARBA00022527"/>
    </source>
</evidence>
<keyword evidence="7" id="KW-0808">Transferase</keyword>
<dbReference type="GO" id="GO:0005634">
    <property type="term" value="C:nucleus"/>
    <property type="evidence" value="ECO:0007669"/>
    <property type="project" value="TreeGrafter"/>
</dbReference>
<feature type="domain" description="PAS" evidence="18">
    <location>
        <begin position="144"/>
        <end position="217"/>
    </location>
</feature>
<dbReference type="NCBIfam" id="TIGR00229">
    <property type="entry name" value="sensory_box"/>
    <property type="match status" value="2"/>
</dbReference>
<dbReference type="EMBL" id="KU698241">
    <property type="protein sequence ID" value="AML76417.1"/>
    <property type="molecule type" value="mRNA"/>
</dbReference>
<evidence type="ECO:0000256" key="1">
    <source>
        <dbReference type="ARBA" id="ARBA00012513"/>
    </source>
</evidence>
<keyword evidence="2" id="KW-0723">Serine/threonine-protein kinase</keyword>
<dbReference type="AlphaFoldDB" id="A0A126WVF5"/>
<feature type="domain" description="PAC" evidence="19">
    <location>
        <begin position="218"/>
        <end position="272"/>
    </location>
</feature>
<evidence type="ECO:0000256" key="11">
    <source>
        <dbReference type="ARBA" id="ARBA00022991"/>
    </source>
</evidence>
<dbReference type="InterPro" id="IPR000700">
    <property type="entry name" value="PAS-assoc_C"/>
</dbReference>
<dbReference type="GO" id="GO:0009882">
    <property type="term" value="F:blue light photoreceptor activity"/>
    <property type="evidence" value="ECO:0007669"/>
    <property type="project" value="UniProtKB-ARBA"/>
</dbReference>
<comment type="catalytic activity">
    <reaction evidence="14">
        <text>L-seryl-[protein] + ATP = O-phospho-L-seryl-[protein] + ADP + H(+)</text>
        <dbReference type="Rhea" id="RHEA:17989"/>
        <dbReference type="Rhea" id="RHEA-COMP:9863"/>
        <dbReference type="Rhea" id="RHEA-COMP:11604"/>
        <dbReference type="ChEBI" id="CHEBI:15378"/>
        <dbReference type="ChEBI" id="CHEBI:29999"/>
        <dbReference type="ChEBI" id="CHEBI:30616"/>
        <dbReference type="ChEBI" id="CHEBI:83421"/>
        <dbReference type="ChEBI" id="CHEBI:456216"/>
        <dbReference type="EC" id="2.7.11.1"/>
    </reaction>
</comment>
<dbReference type="Gene3D" id="1.10.510.10">
    <property type="entry name" value="Transferase(Phosphotransferase) domain 1"/>
    <property type="match status" value="1"/>
</dbReference>
<dbReference type="PROSITE" id="PS50011">
    <property type="entry name" value="PROTEIN_KINASE_DOM"/>
    <property type="match status" value="1"/>
</dbReference>
<dbReference type="Pfam" id="PF13426">
    <property type="entry name" value="PAS_9"/>
    <property type="match status" value="2"/>
</dbReference>
<evidence type="ECO:0000259" key="18">
    <source>
        <dbReference type="PROSITE" id="PS50112"/>
    </source>
</evidence>
<dbReference type="GO" id="GO:0004674">
    <property type="term" value="F:protein serine/threonine kinase activity"/>
    <property type="evidence" value="ECO:0007669"/>
    <property type="project" value="UniProtKB-KW"/>
</dbReference>
<sequence>MDSLSSEPRLSIDVFEPSVGVPTVARREAEEDRVLPMQGELSGNQMENKWMAFEFQPNVSQITSASNGNTGNTGKGVSAEASIAKRTAEWGLKVRTDVGEGSFLAVGASTSNDGDKSKNSMERLGVGSTRSSEESSIGTEFPRVSQEIKDALATLQQTFVVSDATKPDCPIVYASSGFFTMTGYSSSEIIGRNCRFLQGPETDQNEVAKIRDATRTGRSYCGRLLNYKKDGTPFWNLLTITPIKDDKGRTIKFIGMQVEVSKYTEGVNDKSLRPNGLPKSLIRYDSRQQVEALGSIIEVVQTLKDPKSRMRSRSHDISVQTEQGKQNMDYLLPGSSEMVYKGTPRRHTSVRDSKANSLHSISRQDTSNRSRKSTRVSLMGFKRWNSGANEDEQVIEPEILMTKDVERTDSWERAERERDIRQGIDLATTLERIEKNFVITDPRLPDNPIIFASDSFLELTEYSREEILGRNCRFLQGPETDQSTVEKIRVAIREQKEITVQLINYTKSGKKFWNLFHLQPMRDQQGELQYFIGVQLDGSDHMEPLRNRLSERTEQQSAMVVKATAENVDEAVRELPDANLRPEDLWSMHSQPVFPKPHKRDSDTWAAIKKITETGEKIGLNHFNPVRPLGCGDTGSVHLVELKGSGQLFAMKAMDKSMMLNRNKVHRACVEREIISLLDHPFLPALYSSFQTPTHVCLITDFCPGGELFALLDKQPLKMFKEDSARFYAAEVVIGLEYLHCLGIIYRDLKPENILLQKDGHVVLTDFDLSFKTACKPQVIKHPPPKNRRSKNQLPPIFLAEPSTQSNSFVGTEEYIAPVR</sequence>
<dbReference type="PROSITE" id="PS50113">
    <property type="entry name" value="PAC"/>
    <property type="match status" value="2"/>
</dbReference>
<dbReference type="Gene3D" id="3.30.450.20">
    <property type="entry name" value="PAS domain"/>
    <property type="match status" value="2"/>
</dbReference>
<dbReference type="EC" id="2.7.11.1" evidence="1"/>
<dbReference type="PROSITE" id="PS00107">
    <property type="entry name" value="PROTEIN_KINASE_ATP"/>
    <property type="match status" value="1"/>
</dbReference>
<dbReference type="SMART" id="SM00091">
    <property type="entry name" value="PAS"/>
    <property type="match status" value="2"/>
</dbReference>
<accession>A0A126WVF5</accession>
<reference evidence="20" key="1">
    <citation type="journal article" date="2016" name="Proc. Natl. Acad. Sci. U.S.A.">
        <title>Functional and topological diversity of LOV domain photoreceptors.</title>
        <authorList>
            <person name="Glantz S.T."/>
            <person name="Carpenter E.J."/>
            <person name="Melkonian M."/>
            <person name="Gardner K.H."/>
            <person name="Boyden E.S."/>
            <person name="Wong G.K."/>
            <person name="Chow B.Y."/>
        </authorList>
    </citation>
    <scope>NUCLEOTIDE SEQUENCE</scope>
    <source>
        <strain evidence="20">AYIY_2005120</strain>
    </source>
</reference>
<keyword evidence="3" id="KW-0600">Photoreceptor protein</keyword>
<feature type="region of interest" description="Disordered" evidence="16">
    <location>
        <begin position="107"/>
        <end position="140"/>
    </location>
</feature>
<dbReference type="PANTHER" id="PTHR47429">
    <property type="entry name" value="PROTEIN TWIN LOV 1"/>
    <property type="match status" value="1"/>
</dbReference>
<dbReference type="Gene3D" id="3.30.200.20">
    <property type="entry name" value="Phosphorylase Kinase, domain 1"/>
    <property type="match status" value="1"/>
</dbReference>
<keyword evidence="5" id="KW-0285">Flavoprotein</keyword>
<dbReference type="InterPro" id="IPR001610">
    <property type="entry name" value="PAC"/>
</dbReference>
<evidence type="ECO:0000256" key="9">
    <source>
        <dbReference type="ARBA" id="ARBA00022777"/>
    </source>
</evidence>
<dbReference type="SMART" id="SM00086">
    <property type="entry name" value="PAC"/>
    <property type="match status" value="2"/>
</dbReference>
<name>A0A126WVF5_9LAMI</name>
<dbReference type="SUPFAM" id="SSF56112">
    <property type="entry name" value="Protein kinase-like (PK-like)"/>
    <property type="match status" value="1"/>
</dbReference>
<feature type="domain" description="Protein kinase" evidence="17">
    <location>
        <begin position="623"/>
        <end position="820"/>
    </location>
</feature>
<evidence type="ECO:0000256" key="6">
    <source>
        <dbReference type="ARBA" id="ARBA00022643"/>
    </source>
</evidence>
<evidence type="ECO:0000256" key="5">
    <source>
        <dbReference type="ARBA" id="ARBA00022630"/>
    </source>
</evidence>
<evidence type="ECO:0000256" key="7">
    <source>
        <dbReference type="ARBA" id="ARBA00022679"/>
    </source>
</evidence>
<dbReference type="InterPro" id="IPR008271">
    <property type="entry name" value="Ser/Thr_kinase_AS"/>
</dbReference>
<evidence type="ECO:0000256" key="10">
    <source>
        <dbReference type="ARBA" id="ARBA00022840"/>
    </source>
</evidence>
<evidence type="ECO:0000256" key="3">
    <source>
        <dbReference type="ARBA" id="ARBA00022543"/>
    </source>
</evidence>
<dbReference type="GO" id="GO:0005524">
    <property type="term" value="F:ATP binding"/>
    <property type="evidence" value="ECO:0007669"/>
    <property type="project" value="UniProtKB-UniRule"/>
</dbReference>
<evidence type="ECO:0000256" key="12">
    <source>
        <dbReference type="ARBA" id="ARBA00023170"/>
    </source>
</evidence>
<dbReference type="FunFam" id="1.10.510.10:FF:000294">
    <property type="entry name" value="Serine/threonine-protein kinase OXI1"/>
    <property type="match status" value="1"/>
</dbReference>